<evidence type="ECO:0000313" key="3">
    <source>
        <dbReference type="EMBL" id="MBF8437499.1"/>
    </source>
</evidence>
<feature type="region of interest" description="Disordered" evidence="1">
    <location>
        <begin position="121"/>
        <end position="144"/>
    </location>
</feature>
<evidence type="ECO:0000256" key="2">
    <source>
        <dbReference type="SAM" id="SignalP"/>
    </source>
</evidence>
<proteinExistence type="predicted"/>
<name>A0A931AVL8_9FIRM</name>
<feature type="signal peptide" evidence="2">
    <location>
        <begin position="1"/>
        <end position="24"/>
    </location>
</feature>
<keyword evidence="4" id="KW-1185">Reference proteome</keyword>
<feature type="region of interest" description="Disordered" evidence="1">
    <location>
        <begin position="179"/>
        <end position="204"/>
    </location>
</feature>
<reference evidence="3" key="1">
    <citation type="submission" date="2020-11" db="EMBL/GenBank/DDBJ databases">
        <title>Halonatronomonas betainensis gen. nov., sp. nov. a novel haloalkaliphilic representative of the family Halanaerobiacae capable of betaine degradation.</title>
        <authorList>
            <person name="Boltyanskaya Y."/>
            <person name="Kevbrin V."/>
            <person name="Detkova E."/>
            <person name="Grouzdev D.S."/>
            <person name="Koziaeva V."/>
            <person name="Zhilina T."/>
        </authorList>
    </citation>
    <scope>NUCLEOTIDE SEQUENCE</scope>
    <source>
        <strain evidence="3">Z-7014</strain>
    </source>
</reference>
<protein>
    <submittedName>
        <fullName evidence="3">Uncharacterized protein</fullName>
    </submittedName>
</protein>
<comment type="caution">
    <text evidence="3">The sequence shown here is derived from an EMBL/GenBank/DDBJ whole genome shotgun (WGS) entry which is preliminary data.</text>
</comment>
<evidence type="ECO:0000256" key="1">
    <source>
        <dbReference type="SAM" id="MobiDB-lite"/>
    </source>
</evidence>
<dbReference type="AlphaFoldDB" id="A0A931AVL8"/>
<keyword evidence="2" id="KW-0732">Signal</keyword>
<gene>
    <name evidence="3" type="ORF">I0Q91_10430</name>
</gene>
<sequence length="238" mass="25740">MKRILLILLMIMVIGTAFSLTARAEDCAIADNDKADPEPGSLTGPAYQTIQGELSDIGTGEMPFLVFSTSDGDYLVANASYGRLQNLKGLSLLLTGRIKDLDAGPFLGQINVEEYNTYFPDRPNDCPEADLPDGASGSPDDSCSQDWQEEISILGKLVAAEGRLYLLSRDQLVVELLPGNSPNAESEEDDSADTSGSLEDYGSISDYTDEEIVITGSFRQLGDYSGELEVKSYRVLSE</sequence>
<accession>A0A931AVL8</accession>
<feature type="chain" id="PRO_5037484239" evidence="2">
    <location>
        <begin position="25"/>
        <end position="238"/>
    </location>
</feature>
<dbReference type="RefSeq" id="WP_270454491.1">
    <property type="nucleotide sequence ID" value="NZ_JADPIE010000006.1"/>
</dbReference>
<dbReference type="EMBL" id="JADPIE010000006">
    <property type="protein sequence ID" value="MBF8437499.1"/>
    <property type="molecule type" value="Genomic_DNA"/>
</dbReference>
<organism evidence="3 4">
    <name type="scientific">Halonatronomonas betaini</name>
    <dbReference type="NCBI Taxonomy" id="2778430"/>
    <lineage>
        <taxon>Bacteria</taxon>
        <taxon>Bacillati</taxon>
        <taxon>Bacillota</taxon>
        <taxon>Clostridia</taxon>
        <taxon>Halanaerobiales</taxon>
        <taxon>Halarsenatibacteraceae</taxon>
        <taxon>Halonatronomonas</taxon>
    </lineage>
</organism>
<dbReference type="Proteomes" id="UP000621436">
    <property type="component" value="Unassembled WGS sequence"/>
</dbReference>
<evidence type="ECO:0000313" key="4">
    <source>
        <dbReference type="Proteomes" id="UP000621436"/>
    </source>
</evidence>